<dbReference type="AlphaFoldDB" id="A0A1G2UR30"/>
<keyword evidence="1" id="KW-1133">Transmembrane helix</keyword>
<evidence type="ECO:0000313" key="4">
    <source>
        <dbReference type="Proteomes" id="UP000176558"/>
    </source>
</evidence>
<dbReference type="Pfam" id="PF02517">
    <property type="entry name" value="Rce1-like"/>
    <property type="match status" value="1"/>
</dbReference>
<feature type="transmembrane region" description="Helical" evidence="1">
    <location>
        <begin position="12"/>
        <end position="34"/>
    </location>
</feature>
<feature type="transmembrane region" description="Helical" evidence="1">
    <location>
        <begin position="91"/>
        <end position="110"/>
    </location>
</feature>
<protein>
    <recommendedName>
        <fullName evidence="2">CAAX prenyl protease 2/Lysostaphin resistance protein A-like domain-containing protein</fullName>
    </recommendedName>
</protein>
<accession>A0A1G2UR30</accession>
<proteinExistence type="predicted"/>
<keyword evidence="1" id="KW-0472">Membrane</keyword>
<gene>
    <name evidence="3" type="ORF">A3G99_03260</name>
</gene>
<dbReference type="GO" id="GO:0080120">
    <property type="term" value="P:CAAX-box protein maturation"/>
    <property type="evidence" value="ECO:0007669"/>
    <property type="project" value="UniProtKB-ARBA"/>
</dbReference>
<feature type="transmembrane region" description="Helical" evidence="1">
    <location>
        <begin position="200"/>
        <end position="220"/>
    </location>
</feature>
<dbReference type="Proteomes" id="UP000176558">
    <property type="component" value="Unassembled WGS sequence"/>
</dbReference>
<evidence type="ECO:0000256" key="1">
    <source>
        <dbReference type="SAM" id="Phobius"/>
    </source>
</evidence>
<dbReference type="EMBL" id="MHWT01000027">
    <property type="protein sequence ID" value="OHB11824.1"/>
    <property type="molecule type" value="Genomic_DNA"/>
</dbReference>
<reference evidence="3 4" key="1">
    <citation type="journal article" date="2016" name="Nat. Commun.">
        <title>Thousands of microbial genomes shed light on interconnected biogeochemical processes in an aquifer system.</title>
        <authorList>
            <person name="Anantharaman K."/>
            <person name="Brown C.T."/>
            <person name="Hug L.A."/>
            <person name="Sharon I."/>
            <person name="Castelle C.J."/>
            <person name="Probst A.J."/>
            <person name="Thomas B.C."/>
            <person name="Singh A."/>
            <person name="Wilkins M.J."/>
            <person name="Karaoz U."/>
            <person name="Brodie E.L."/>
            <person name="Williams K.H."/>
            <person name="Hubbard S.S."/>
            <person name="Banfield J.F."/>
        </authorList>
    </citation>
    <scope>NUCLEOTIDE SEQUENCE [LARGE SCALE GENOMIC DNA]</scope>
</reference>
<sequence>MNLLRKILENPIGMIVISCFLIVFNSYPAFVLFGGEVFSIRDSLPFLLTADFSALLIMFGIPFLIIKFVFNKRLENFGLCKPLDLTRAVKLSSFVVLLLIPFLYFLANQASFREYYAIKQGFSLFFLVATLGSGLYYFAEEFIFRGFLFFGLWERLRFHSFWVINLIFALFHISKPVPEVFLAFFSGLLLTYLSYKTKSFIPSVAVHFTIALILNIFVIISQ</sequence>
<dbReference type="InterPro" id="IPR003675">
    <property type="entry name" value="Rce1/LyrA-like_dom"/>
</dbReference>
<evidence type="ECO:0000259" key="2">
    <source>
        <dbReference type="Pfam" id="PF02517"/>
    </source>
</evidence>
<evidence type="ECO:0000313" key="3">
    <source>
        <dbReference type="EMBL" id="OHB11824.1"/>
    </source>
</evidence>
<feature type="domain" description="CAAX prenyl protease 2/Lysostaphin resistance protein A-like" evidence="2">
    <location>
        <begin position="124"/>
        <end position="211"/>
    </location>
</feature>
<comment type="caution">
    <text evidence="3">The sequence shown here is derived from an EMBL/GenBank/DDBJ whole genome shotgun (WGS) entry which is preliminary data.</text>
</comment>
<dbReference type="GO" id="GO:0004175">
    <property type="term" value="F:endopeptidase activity"/>
    <property type="evidence" value="ECO:0007669"/>
    <property type="project" value="UniProtKB-ARBA"/>
</dbReference>
<feature type="transmembrane region" description="Helical" evidence="1">
    <location>
        <begin position="122"/>
        <end position="144"/>
    </location>
</feature>
<keyword evidence="1" id="KW-0812">Transmembrane</keyword>
<feature type="transmembrane region" description="Helical" evidence="1">
    <location>
        <begin position="46"/>
        <end position="70"/>
    </location>
</feature>
<organism evidence="3 4">
    <name type="scientific">Candidatus Zambryskibacteria bacterium RIFCSPLOWO2_12_FULL_39_23</name>
    <dbReference type="NCBI Taxonomy" id="1802776"/>
    <lineage>
        <taxon>Bacteria</taxon>
        <taxon>Candidatus Zambryskiibacteriota</taxon>
    </lineage>
</organism>
<feature type="transmembrane region" description="Helical" evidence="1">
    <location>
        <begin position="156"/>
        <end position="174"/>
    </location>
</feature>
<name>A0A1G2UR30_9BACT</name>